<proteinExistence type="predicted"/>
<organism evidence="1">
    <name type="scientific">Vibrio alginolyticus</name>
    <dbReference type="NCBI Taxonomy" id="663"/>
    <lineage>
        <taxon>Bacteria</taxon>
        <taxon>Pseudomonadati</taxon>
        <taxon>Pseudomonadota</taxon>
        <taxon>Gammaproteobacteria</taxon>
        <taxon>Vibrionales</taxon>
        <taxon>Vibrionaceae</taxon>
        <taxon>Vibrio</taxon>
    </lineage>
</organism>
<gene>
    <name evidence="1" type="ORF">K05K4_19010</name>
</gene>
<name>A0A1W6TSC6_VIBAL</name>
<dbReference type="EMBL" id="CP017902">
    <property type="protein sequence ID" value="ARP18735.1"/>
    <property type="molecule type" value="Genomic_DNA"/>
</dbReference>
<accession>A0A1W6TSC6</accession>
<evidence type="ECO:0000313" key="1">
    <source>
        <dbReference type="EMBL" id="ARP18735.1"/>
    </source>
</evidence>
<sequence length="190" mass="21925">MFLSILEKLIWPQIVLLLFFNAAFASPIAKQMTVKTVLDKNQFFDGEISLYFKDKLVYTEIDKNTNNLRSIKTKVYVESKFLSLESDNSLIHHSISLTKNESRCYRTNEIGQRELIVDSGLDSSYKNEMANIYLSGNELKLGESIKFEHKNNENDISYIDDYDFRIDFSAMPLEALFCEGDVQLTVGFDL</sequence>
<reference evidence="1" key="1">
    <citation type="submission" date="2016-10" db="EMBL/GenBank/DDBJ databases">
        <title>The High Quality Genome of Vibrio alginolyticus K01M1.</title>
        <authorList>
            <person name="Wendling C."/>
            <person name="Chibani C.M."/>
            <person name="Hertel R."/>
            <person name="Sproer C."/>
            <person name="Bunk B."/>
            <person name="Overmann J."/>
            <person name="Roth O."/>
            <person name="Liesegang H."/>
        </authorList>
    </citation>
    <scope>NUCLEOTIDE SEQUENCE</scope>
    <source>
        <strain evidence="1">K05K4</strain>
    </source>
</reference>
<protein>
    <submittedName>
        <fullName evidence="1">Uncharacterized protein</fullName>
    </submittedName>
</protein>
<dbReference type="AlphaFoldDB" id="A0A1W6TSC6"/>
<dbReference type="RefSeq" id="WP_086046871.1">
    <property type="nucleotide sequence ID" value="NZ_CP017889.1"/>
</dbReference>